<dbReference type="OrthoDB" id="424974at2759"/>
<dbReference type="EMBL" id="KZ678141">
    <property type="protein sequence ID" value="PSN62764.1"/>
    <property type="molecule type" value="Genomic_DNA"/>
</dbReference>
<keyword evidence="5" id="KW-1185">Reference proteome</keyword>
<protein>
    <recommendedName>
        <fullName evidence="3">Xylanolytic transcriptional activator regulatory domain-containing protein</fullName>
    </recommendedName>
</protein>
<accession>A0A2T2NBG9</accession>
<organism evidence="4 5">
    <name type="scientific">Corynespora cassiicola Philippines</name>
    <dbReference type="NCBI Taxonomy" id="1448308"/>
    <lineage>
        <taxon>Eukaryota</taxon>
        <taxon>Fungi</taxon>
        <taxon>Dikarya</taxon>
        <taxon>Ascomycota</taxon>
        <taxon>Pezizomycotina</taxon>
        <taxon>Dothideomycetes</taxon>
        <taxon>Pleosporomycetidae</taxon>
        <taxon>Pleosporales</taxon>
        <taxon>Corynesporascaceae</taxon>
        <taxon>Corynespora</taxon>
    </lineage>
</organism>
<dbReference type="InterPro" id="IPR007219">
    <property type="entry name" value="XnlR_reg_dom"/>
</dbReference>
<evidence type="ECO:0000256" key="1">
    <source>
        <dbReference type="ARBA" id="ARBA00023242"/>
    </source>
</evidence>
<proteinExistence type="predicted"/>
<feature type="domain" description="Xylanolytic transcriptional activator regulatory" evidence="3">
    <location>
        <begin position="294"/>
        <end position="367"/>
    </location>
</feature>
<name>A0A2T2NBG9_CORCC</name>
<dbReference type="CDD" id="cd12148">
    <property type="entry name" value="fungal_TF_MHR"/>
    <property type="match status" value="1"/>
</dbReference>
<gene>
    <name evidence="4" type="ORF">BS50DRAFT_128596</name>
</gene>
<evidence type="ECO:0000259" key="3">
    <source>
        <dbReference type="SMART" id="SM00906"/>
    </source>
</evidence>
<reference evidence="4 5" key="1">
    <citation type="journal article" date="2018" name="Front. Microbiol.">
        <title>Genome-Wide Analysis of Corynespora cassiicola Leaf Fall Disease Putative Effectors.</title>
        <authorList>
            <person name="Lopez D."/>
            <person name="Ribeiro S."/>
            <person name="Label P."/>
            <person name="Fumanal B."/>
            <person name="Venisse J.S."/>
            <person name="Kohler A."/>
            <person name="de Oliveira R.R."/>
            <person name="Labutti K."/>
            <person name="Lipzen A."/>
            <person name="Lail K."/>
            <person name="Bauer D."/>
            <person name="Ohm R.A."/>
            <person name="Barry K.W."/>
            <person name="Spatafora J."/>
            <person name="Grigoriev I.V."/>
            <person name="Martin F.M."/>
            <person name="Pujade-Renaud V."/>
        </authorList>
    </citation>
    <scope>NUCLEOTIDE SEQUENCE [LARGE SCALE GENOMIC DNA]</scope>
    <source>
        <strain evidence="4 5">Philippines</strain>
    </source>
</reference>
<dbReference type="Proteomes" id="UP000240883">
    <property type="component" value="Unassembled WGS sequence"/>
</dbReference>
<feature type="region of interest" description="Disordered" evidence="2">
    <location>
        <begin position="106"/>
        <end position="144"/>
    </location>
</feature>
<dbReference type="AlphaFoldDB" id="A0A2T2NBG9"/>
<dbReference type="GO" id="GO:0006351">
    <property type="term" value="P:DNA-templated transcription"/>
    <property type="evidence" value="ECO:0007669"/>
    <property type="project" value="InterPro"/>
</dbReference>
<keyword evidence="1" id="KW-0539">Nucleus</keyword>
<evidence type="ECO:0000256" key="2">
    <source>
        <dbReference type="SAM" id="MobiDB-lite"/>
    </source>
</evidence>
<dbReference type="SMART" id="SM00906">
    <property type="entry name" value="Fungal_trans"/>
    <property type="match status" value="1"/>
</dbReference>
<dbReference type="GO" id="GO:0008270">
    <property type="term" value="F:zinc ion binding"/>
    <property type="evidence" value="ECO:0007669"/>
    <property type="project" value="InterPro"/>
</dbReference>
<dbReference type="InterPro" id="IPR053230">
    <property type="entry name" value="Trans_reg_galc"/>
</dbReference>
<dbReference type="GO" id="GO:0003677">
    <property type="term" value="F:DNA binding"/>
    <property type="evidence" value="ECO:0007669"/>
    <property type="project" value="InterPro"/>
</dbReference>
<sequence>MIDMLKNIKLSTTEEKRQEIDILLEKVEPDVSDASMTLGLDWSSNSNELSSEAAVSAEVGPNNGTDTVDEDFIERQDPQAVGYIGKGSEADWLRCLQEDINRPSGISYQPDGVYGSPGDSTEAASQRMEARKKRKFQESKSTEQPSTSKFFLDVGSAEVNYTVDPFEIPPLAVAQNLLDVYMETVQDSFPILSRQCFTSQFRQYFTSISRGSPLVISRRWLAILNLVFAIGTRYLHLTRVGWLEDDQGHQIFQSRAQILGFSGPDLVSLPDLLQIQITVLLAFYFFSVGHINRAWAIVGTAIRFAHGLGLHVRNEHPGTSNTKRETLVRMWWALYSLEVSMSSIIGRPICVVESHCSTPLPLPLPIEQCSDAALMSLFDEQHQRVSAYEATRQTISTPPEAPNAGSFLKHMALISIIMQRASSELYSASVVTHSWEHTQKSISSLCEQLDNWIACLPPGLSFVQPDNDPAFERKRLLLEMHYIRTKILVTRPCLCRLDSRIRTQSHDSDRFNKDMARACVETAKSMADILPEAVDATYLYRTGPWWSAVHNIMQALAVLLLEMSYGTVNFAENDDEAILQPVKKLVRWLRGLMANNQIAERAYAIGFGVLQRLAGTLDVDIADLEWEDAVRGEGTPVSGRGEQLVVDGQGAKHAFSFAERGQGQEFGEQGVRSNGFLDEKAGHAADFGIGGAEAHGQAMFEPGFGGLFAGGYDEGNPATAEEGIFGMNAFMADFPVRQDRL</sequence>
<dbReference type="PANTHER" id="PTHR47654">
    <property type="entry name" value="ZN(II)2CYS6 TRANSCRIPTION FACTOR (EUROFUNG)-RELATED"/>
    <property type="match status" value="1"/>
</dbReference>
<dbReference type="PANTHER" id="PTHR47654:SF5">
    <property type="entry name" value="TRANSCRIPTION FACTOR DOMAIN-CONTAINING PROTEIN"/>
    <property type="match status" value="1"/>
</dbReference>
<dbReference type="Pfam" id="PF04082">
    <property type="entry name" value="Fungal_trans"/>
    <property type="match status" value="1"/>
</dbReference>
<evidence type="ECO:0000313" key="5">
    <source>
        <dbReference type="Proteomes" id="UP000240883"/>
    </source>
</evidence>
<evidence type="ECO:0000313" key="4">
    <source>
        <dbReference type="EMBL" id="PSN62764.1"/>
    </source>
</evidence>